<dbReference type="SUPFAM" id="SSF103088">
    <property type="entry name" value="OmpA-like"/>
    <property type="match status" value="1"/>
</dbReference>
<dbReference type="PRINTS" id="PR01021">
    <property type="entry name" value="OMPADOMAIN"/>
</dbReference>
<dbReference type="Gene3D" id="3.30.1330.60">
    <property type="entry name" value="OmpA-like domain"/>
    <property type="match status" value="1"/>
</dbReference>
<keyword evidence="2 4" id="KW-0472">Membrane</keyword>
<feature type="signal peptide" evidence="5">
    <location>
        <begin position="1"/>
        <end position="18"/>
    </location>
</feature>
<dbReference type="PROSITE" id="PS51257">
    <property type="entry name" value="PROKAR_LIPOPROTEIN"/>
    <property type="match status" value="1"/>
</dbReference>
<evidence type="ECO:0000256" key="2">
    <source>
        <dbReference type="ARBA" id="ARBA00023136"/>
    </source>
</evidence>
<evidence type="ECO:0000256" key="3">
    <source>
        <dbReference type="ARBA" id="ARBA00023237"/>
    </source>
</evidence>
<feature type="chain" id="PRO_5017224889" evidence="5">
    <location>
        <begin position="19"/>
        <end position="206"/>
    </location>
</feature>
<feature type="domain" description="OmpA-like" evidence="6">
    <location>
        <begin position="87"/>
        <end position="204"/>
    </location>
</feature>
<dbReference type="InterPro" id="IPR050330">
    <property type="entry name" value="Bact_OuterMem_StrucFunc"/>
</dbReference>
<dbReference type="PANTHER" id="PTHR30329">
    <property type="entry name" value="STATOR ELEMENT OF FLAGELLAR MOTOR COMPLEX"/>
    <property type="match status" value="1"/>
</dbReference>
<reference evidence="7 8" key="1">
    <citation type="submission" date="2018-08" db="EMBL/GenBank/DDBJ databases">
        <title>Vibrio isolated from the Eastern China Marginal Seas.</title>
        <authorList>
            <person name="Li Y."/>
        </authorList>
    </citation>
    <scope>NUCLEOTIDE SEQUENCE [LARGE SCALE GENOMIC DNA]</scope>
    <source>
        <strain evidence="7 8">BEI233</strain>
    </source>
</reference>
<dbReference type="PROSITE" id="PS01068">
    <property type="entry name" value="OMPA_1"/>
    <property type="match status" value="1"/>
</dbReference>
<keyword evidence="8" id="KW-1185">Reference proteome</keyword>
<protein>
    <submittedName>
        <fullName evidence="7">OmpA family protein</fullName>
    </submittedName>
</protein>
<proteinExistence type="predicted"/>
<evidence type="ECO:0000313" key="7">
    <source>
        <dbReference type="EMBL" id="RJX75783.1"/>
    </source>
</evidence>
<evidence type="ECO:0000256" key="5">
    <source>
        <dbReference type="SAM" id="SignalP"/>
    </source>
</evidence>
<dbReference type="InterPro" id="IPR006664">
    <property type="entry name" value="OMP_bac"/>
</dbReference>
<dbReference type="Pfam" id="PF00691">
    <property type="entry name" value="OmpA"/>
    <property type="match status" value="1"/>
</dbReference>
<dbReference type="OrthoDB" id="9782229at2"/>
<dbReference type="Proteomes" id="UP000273252">
    <property type="component" value="Unassembled WGS sequence"/>
</dbReference>
<comment type="subcellular location">
    <subcellularLocation>
        <location evidence="1">Cell outer membrane</location>
    </subcellularLocation>
</comment>
<comment type="caution">
    <text evidence="7">The sequence shown here is derived from an EMBL/GenBank/DDBJ whole genome shotgun (WGS) entry which is preliminary data.</text>
</comment>
<dbReference type="InterPro" id="IPR006665">
    <property type="entry name" value="OmpA-like"/>
</dbReference>
<dbReference type="EMBL" id="QVMU01000001">
    <property type="protein sequence ID" value="RJX75783.1"/>
    <property type="molecule type" value="Genomic_DNA"/>
</dbReference>
<organism evidence="7 8">
    <name type="scientific">Vibrio sinensis</name>
    <dbReference type="NCBI Taxonomy" id="2302434"/>
    <lineage>
        <taxon>Bacteria</taxon>
        <taxon>Pseudomonadati</taxon>
        <taxon>Pseudomonadota</taxon>
        <taxon>Gammaproteobacteria</taxon>
        <taxon>Vibrionales</taxon>
        <taxon>Vibrionaceae</taxon>
        <taxon>Vibrio</taxon>
    </lineage>
</organism>
<evidence type="ECO:0000256" key="4">
    <source>
        <dbReference type="PROSITE-ProRule" id="PRU00473"/>
    </source>
</evidence>
<evidence type="ECO:0000313" key="8">
    <source>
        <dbReference type="Proteomes" id="UP000273252"/>
    </source>
</evidence>
<dbReference type="GO" id="GO:0009279">
    <property type="term" value="C:cell outer membrane"/>
    <property type="evidence" value="ECO:0007669"/>
    <property type="project" value="UniProtKB-SubCell"/>
</dbReference>
<evidence type="ECO:0000259" key="6">
    <source>
        <dbReference type="PROSITE" id="PS51123"/>
    </source>
</evidence>
<accession>A0A3A6QTT5</accession>
<sequence>MKYLVWPILLLMAGCSSMETSSLLQDNLLDVAPKNAHDVIHPEWGYGPAPVATEVQGNTRMRTTVTEYDVLQNFLVQNNVSYEVMPGNHLVIKLTDSVKFHTGSSSVSAQSAQWLQTMAQFLRSQPNIDVIIDGHTDSTGNAGFNDRLSEKRAKAVEQQLLRNNVSKQSVFTRGYGEYNPTCSNLTSGGKACNRRAELLLIVSSDL</sequence>
<dbReference type="CDD" id="cd07185">
    <property type="entry name" value="OmpA_C-like"/>
    <property type="match status" value="1"/>
</dbReference>
<keyword evidence="3" id="KW-0998">Cell outer membrane</keyword>
<dbReference type="AlphaFoldDB" id="A0A3A6QTT5"/>
<dbReference type="InterPro" id="IPR036737">
    <property type="entry name" value="OmpA-like_sf"/>
</dbReference>
<evidence type="ECO:0000256" key="1">
    <source>
        <dbReference type="ARBA" id="ARBA00004442"/>
    </source>
</evidence>
<keyword evidence="5" id="KW-0732">Signal</keyword>
<name>A0A3A6QTT5_9VIBR</name>
<dbReference type="RefSeq" id="WP_120029532.1">
    <property type="nucleotide sequence ID" value="NZ_QVMU01000001.1"/>
</dbReference>
<dbReference type="PANTHER" id="PTHR30329:SF21">
    <property type="entry name" value="LIPOPROTEIN YIAD-RELATED"/>
    <property type="match status" value="1"/>
</dbReference>
<dbReference type="InterPro" id="IPR006690">
    <property type="entry name" value="OMPA-like_CS"/>
</dbReference>
<gene>
    <name evidence="7" type="ORF">DZ860_01865</name>
</gene>
<dbReference type="PROSITE" id="PS51123">
    <property type="entry name" value="OMPA_2"/>
    <property type="match status" value="1"/>
</dbReference>